<reference evidence="2" key="2">
    <citation type="submission" date="2015-01" db="EMBL/GenBank/DDBJ databases">
        <title>Evolutionary Origins and Diversification of the Mycorrhizal Mutualists.</title>
        <authorList>
            <consortium name="DOE Joint Genome Institute"/>
            <consortium name="Mycorrhizal Genomics Consortium"/>
            <person name="Kohler A."/>
            <person name="Kuo A."/>
            <person name="Nagy L.G."/>
            <person name="Floudas D."/>
            <person name="Copeland A."/>
            <person name="Barry K.W."/>
            <person name="Cichocki N."/>
            <person name="Veneault-Fourrey C."/>
            <person name="LaButti K."/>
            <person name="Lindquist E.A."/>
            <person name="Lipzen A."/>
            <person name="Lundell T."/>
            <person name="Morin E."/>
            <person name="Murat C."/>
            <person name="Riley R."/>
            <person name="Ohm R."/>
            <person name="Sun H."/>
            <person name="Tunlid A."/>
            <person name="Henrissat B."/>
            <person name="Grigoriev I.V."/>
            <person name="Hibbett D.S."/>
            <person name="Martin F."/>
        </authorList>
    </citation>
    <scope>NUCLEOTIDE SEQUENCE [LARGE SCALE GENOMIC DNA]</scope>
    <source>
        <strain evidence="2">Marx 270</strain>
    </source>
</reference>
<accession>A0A0C3JW20</accession>
<dbReference type="EMBL" id="KN831946">
    <property type="protein sequence ID" value="KIO13308.1"/>
    <property type="molecule type" value="Genomic_DNA"/>
</dbReference>
<organism evidence="1 2">
    <name type="scientific">Pisolithus tinctorius Marx 270</name>
    <dbReference type="NCBI Taxonomy" id="870435"/>
    <lineage>
        <taxon>Eukaryota</taxon>
        <taxon>Fungi</taxon>
        <taxon>Dikarya</taxon>
        <taxon>Basidiomycota</taxon>
        <taxon>Agaricomycotina</taxon>
        <taxon>Agaricomycetes</taxon>
        <taxon>Agaricomycetidae</taxon>
        <taxon>Boletales</taxon>
        <taxon>Sclerodermatineae</taxon>
        <taxon>Pisolithaceae</taxon>
        <taxon>Pisolithus</taxon>
    </lineage>
</organism>
<sequence length="142" mass="15822">MDRFLAPNTSEAIAHSQLTENWFTWDQDHPSFNETLVAGGASYQAFNRYLSGSDLFIVPRTRSELQSVLRRYAYDSIHNAISVSRQTLQPGGYSRICMLAEKSIRNVLNTSDNTEVLLALHAPKSASQPTSERTISSAGIRT</sequence>
<evidence type="ECO:0000313" key="1">
    <source>
        <dbReference type="EMBL" id="KIO13308.1"/>
    </source>
</evidence>
<dbReference type="Proteomes" id="UP000054217">
    <property type="component" value="Unassembled WGS sequence"/>
</dbReference>
<dbReference type="HOGENOM" id="CLU_1816509_0_0_1"/>
<reference evidence="1 2" key="1">
    <citation type="submission" date="2014-04" db="EMBL/GenBank/DDBJ databases">
        <authorList>
            <consortium name="DOE Joint Genome Institute"/>
            <person name="Kuo A."/>
            <person name="Kohler A."/>
            <person name="Costa M.D."/>
            <person name="Nagy L.G."/>
            <person name="Floudas D."/>
            <person name="Copeland A."/>
            <person name="Barry K.W."/>
            <person name="Cichocki N."/>
            <person name="Veneault-Fourrey C."/>
            <person name="LaButti K."/>
            <person name="Lindquist E.A."/>
            <person name="Lipzen A."/>
            <person name="Lundell T."/>
            <person name="Morin E."/>
            <person name="Murat C."/>
            <person name="Sun H."/>
            <person name="Tunlid A."/>
            <person name="Henrissat B."/>
            <person name="Grigoriev I.V."/>
            <person name="Hibbett D.S."/>
            <person name="Martin F."/>
            <person name="Nordberg H.P."/>
            <person name="Cantor M.N."/>
            <person name="Hua S.X."/>
        </authorList>
    </citation>
    <scope>NUCLEOTIDE SEQUENCE [LARGE SCALE GENOMIC DNA]</scope>
    <source>
        <strain evidence="1 2">Marx 270</strain>
    </source>
</reference>
<protein>
    <submittedName>
        <fullName evidence="1">Uncharacterized protein</fullName>
    </submittedName>
</protein>
<dbReference type="InParanoid" id="A0A0C3JW20"/>
<evidence type="ECO:0000313" key="2">
    <source>
        <dbReference type="Proteomes" id="UP000054217"/>
    </source>
</evidence>
<proteinExistence type="predicted"/>
<name>A0A0C3JW20_PISTI</name>
<dbReference type="AlphaFoldDB" id="A0A0C3JW20"/>
<dbReference type="OrthoDB" id="3229989at2759"/>
<keyword evidence="2" id="KW-1185">Reference proteome</keyword>
<gene>
    <name evidence="1" type="ORF">M404DRAFT_992868</name>
</gene>